<feature type="non-terminal residue" evidence="1">
    <location>
        <position position="82"/>
    </location>
</feature>
<comment type="caution">
    <text evidence="1">The sequence shown here is derived from an EMBL/GenBank/DDBJ whole genome shotgun (WGS) entry which is preliminary data.</text>
</comment>
<dbReference type="AlphaFoldDB" id="A0A699TQL4"/>
<gene>
    <name evidence="1" type="ORF">Tci_885011</name>
</gene>
<protein>
    <submittedName>
        <fullName evidence="1">Uncharacterized protein</fullName>
    </submittedName>
</protein>
<proteinExistence type="predicted"/>
<organism evidence="1">
    <name type="scientific">Tanacetum cinerariifolium</name>
    <name type="common">Dalmatian daisy</name>
    <name type="synonym">Chrysanthemum cinerariifolium</name>
    <dbReference type="NCBI Taxonomy" id="118510"/>
    <lineage>
        <taxon>Eukaryota</taxon>
        <taxon>Viridiplantae</taxon>
        <taxon>Streptophyta</taxon>
        <taxon>Embryophyta</taxon>
        <taxon>Tracheophyta</taxon>
        <taxon>Spermatophyta</taxon>
        <taxon>Magnoliopsida</taxon>
        <taxon>eudicotyledons</taxon>
        <taxon>Gunneridae</taxon>
        <taxon>Pentapetalae</taxon>
        <taxon>asterids</taxon>
        <taxon>campanulids</taxon>
        <taxon>Asterales</taxon>
        <taxon>Asteraceae</taxon>
        <taxon>Asteroideae</taxon>
        <taxon>Anthemideae</taxon>
        <taxon>Anthemidinae</taxon>
        <taxon>Tanacetum</taxon>
    </lineage>
</organism>
<dbReference type="EMBL" id="BKCJ011269793">
    <property type="protein sequence ID" value="GFD13042.1"/>
    <property type="molecule type" value="Genomic_DNA"/>
</dbReference>
<reference evidence="1" key="1">
    <citation type="journal article" date="2019" name="Sci. Rep.">
        <title>Draft genome of Tanacetum cinerariifolium, the natural source of mosquito coil.</title>
        <authorList>
            <person name="Yamashiro T."/>
            <person name="Shiraishi A."/>
            <person name="Satake H."/>
            <person name="Nakayama K."/>
        </authorList>
    </citation>
    <scope>NUCLEOTIDE SEQUENCE</scope>
</reference>
<accession>A0A699TQL4</accession>
<name>A0A699TQL4_TANCI</name>
<sequence length="82" mass="9269">MSKKGKVFEVVENSKARNVESKSGEKLIKDSESDVEVTYDESAQFMATKGTKEGSGIGNKNLYKQLKETMVDDEYDPYDDDY</sequence>
<evidence type="ECO:0000313" key="1">
    <source>
        <dbReference type="EMBL" id="GFD13042.1"/>
    </source>
</evidence>